<proteinExistence type="predicted"/>
<accession>F0WZD5</accession>
<dbReference type="EMBL" id="FR824465">
    <property type="protein sequence ID" value="CCA26855.1"/>
    <property type="molecule type" value="Genomic_DNA"/>
</dbReference>
<gene>
    <name evidence="1" type="primary">AlNc14C422G11538</name>
    <name evidence="1" type="ORF">ALNC14_129990</name>
</gene>
<sequence>MNVKINIKIEAAIATNFSYELRDGGHVVHYKFDRTVAVVVLDCGLSGSLSYY</sequence>
<dbReference type="AlphaFoldDB" id="F0WZD5"/>
<protein>
    <submittedName>
        <fullName evidence="1">AlNc14C422G11538 protein</fullName>
    </submittedName>
</protein>
<reference evidence="1" key="1">
    <citation type="journal article" date="2011" name="PLoS Biol.">
        <title>Gene gain and loss during evolution of obligate parasitism in the white rust pathogen of Arabidopsis thaliana.</title>
        <authorList>
            <person name="Kemen E."/>
            <person name="Gardiner A."/>
            <person name="Schultz-Larsen T."/>
            <person name="Kemen A.C."/>
            <person name="Balmuth A.L."/>
            <person name="Robert-Seilaniantz A."/>
            <person name="Bailey K."/>
            <person name="Holub E."/>
            <person name="Studholme D.J."/>
            <person name="Maclean D."/>
            <person name="Jones J.D."/>
        </authorList>
    </citation>
    <scope>NUCLEOTIDE SEQUENCE</scope>
</reference>
<reference evidence="1" key="2">
    <citation type="submission" date="2011-02" db="EMBL/GenBank/DDBJ databases">
        <authorList>
            <person name="MacLean D."/>
        </authorList>
    </citation>
    <scope>NUCLEOTIDE SEQUENCE</scope>
</reference>
<organism evidence="1">
    <name type="scientific">Albugo laibachii Nc14</name>
    <dbReference type="NCBI Taxonomy" id="890382"/>
    <lineage>
        <taxon>Eukaryota</taxon>
        <taxon>Sar</taxon>
        <taxon>Stramenopiles</taxon>
        <taxon>Oomycota</taxon>
        <taxon>Peronosporomycetes</taxon>
        <taxon>Albuginales</taxon>
        <taxon>Albuginaceae</taxon>
        <taxon>Albugo</taxon>
    </lineage>
</organism>
<dbReference type="HOGENOM" id="CLU_3091286_0_0_1"/>
<evidence type="ECO:0000313" key="1">
    <source>
        <dbReference type="EMBL" id="CCA26855.1"/>
    </source>
</evidence>
<name>F0WZD5_9STRA</name>